<sequence>MQQLLPPKLQGHRRLHCAGYRAVSHDYCLHLD</sequence>
<protein>
    <submittedName>
        <fullName evidence="1">Uncharacterized protein</fullName>
    </submittedName>
</protein>
<proteinExistence type="predicted"/>
<accession>A0A0E9Q8E7</accession>
<dbReference type="EMBL" id="GBXM01096204">
    <property type="protein sequence ID" value="JAH12373.1"/>
    <property type="molecule type" value="Transcribed_RNA"/>
</dbReference>
<name>A0A0E9Q8E7_ANGAN</name>
<evidence type="ECO:0000313" key="1">
    <source>
        <dbReference type="EMBL" id="JAH12373.1"/>
    </source>
</evidence>
<organism evidence="1">
    <name type="scientific">Anguilla anguilla</name>
    <name type="common">European freshwater eel</name>
    <name type="synonym">Muraena anguilla</name>
    <dbReference type="NCBI Taxonomy" id="7936"/>
    <lineage>
        <taxon>Eukaryota</taxon>
        <taxon>Metazoa</taxon>
        <taxon>Chordata</taxon>
        <taxon>Craniata</taxon>
        <taxon>Vertebrata</taxon>
        <taxon>Euteleostomi</taxon>
        <taxon>Actinopterygii</taxon>
        <taxon>Neopterygii</taxon>
        <taxon>Teleostei</taxon>
        <taxon>Anguilliformes</taxon>
        <taxon>Anguillidae</taxon>
        <taxon>Anguilla</taxon>
    </lineage>
</organism>
<reference evidence="1" key="1">
    <citation type="submission" date="2014-11" db="EMBL/GenBank/DDBJ databases">
        <authorList>
            <person name="Amaro Gonzalez C."/>
        </authorList>
    </citation>
    <scope>NUCLEOTIDE SEQUENCE</scope>
</reference>
<reference evidence="1" key="2">
    <citation type="journal article" date="2015" name="Fish Shellfish Immunol.">
        <title>Early steps in the European eel (Anguilla anguilla)-Vibrio vulnificus interaction in the gills: Role of the RtxA13 toxin.</title>
        <authorList>
            <person name="Callol A."/>
            <person name="Pajuelo D."/>
            <person name="Ebbesson L."/>
            <person name="Teles M."/>
            <person name="MacKenzie S."/>
            <person name="Amaro C."/>
        </authorList>
    </citation>
    <scope>NUCLEOTIDE SEQUENCE</scope>
</reference>
<dbReference type="AlphaFoldDB" id="A0A0E9Q8E7"/>